<dbReference type="AlphaFoldDB" id="A0ABD4VQ11"/>
<accession>A0ABD4VQ11</accession>
<sequence length="156" mass="18265">MEKENFIRALEHICSVVDIEITTLGKLDDAIAQGNIQFRNENILVKFDTEKEAPLMVDFNILAQQLKKILSYFDENNYEILAHNISHQVVCDIYQQSDISEQELKMECDTFRKNMILKSIEIFPSGFMLIYDIKFDKELLFVQLNTTYSIEEITIN</sequence>
<reference evidence="1" key="1">
    <citation type="submission" date="2022-12" db="EMBL/GenBank/DDBJ databases">
        <title>Development of a Multilocus Sequence Typing Scheme for Bacteroides fragilis Based on Whole Genome Sequencing Data and Clinical Application.</title>
        <authorList>
            <person name="Nielsen F.D."/>
            <person name="Justesen U.S."/>
        </authorList>
    </citation>
    <scope>NUCLEOTIDE SEQUENCE</scope>
    <source>
        <strain evidence="1">BF_BC_ODE_DK_2015_2</strain>
    </source>
</reference>
<proteinExistence type="predicted"/>
<evidence type="ECO:0008006" key="3">
    <source>
        <dbReference type="Google" id="ProtNLM"/>
    </source>
</evidence>
<dbReference type="Proteomes" id="UP001075704">
    <property type="component" value="Unassembled WGS sequence"/>
</dbReference>
<evidence type="ECO:0000313" key="1">
    <source>
        <dbReference type="EMBL" id="MCZ2653498.1"/>
    </source>
</evidence>
<name>A0ABD4VQ11_BACFG</name>
<evidence type="ECO:0000313" key="2">
    <source>
        <dbReference type="Proteomes" id="UP001075704"/>
    </source>
</evidence>
<organism evidence="1 2">
    <name type="scientific">Bacteroides fragilis</name>
    <dbReference type="NCBI Taxonomy" id="817"/>
    <lineage>
        <taxon>Bacteria</taxon>
        <taxon>Pseudomonadati</taxon>
        <taxon>Bacteroidota</taxon>
        <taxon>Bacteroidia</taxon>
        <taxon>Bacteroidales</taxon>
        <taxon>Bacteroidaceae</taxon>
        <taxon>Bacteroides</taxon>
    </lineage>
</organism>
<protein>
    <recommendedName>
        <fullName evidence="3">DUF2634 domain-containing protein</fullName>
    </recommendedName>
</protein>
<dbReference type="RefSeq" id="WP_269098157.1">
    <property type="nucleotide sequence ID" value="NZ_JAPUAC010000002.1"/>
</dbReference>
<comment type="caution">
    <text evidence="1">The sequence shown here is derived from an EMBL/GenBank/DDBJ whole genome shotgun (WGS) entry which is preliminary data.</text>
</comment>
<gene>
    <name evidence="1" type="ORF">O1422_04890</name>
</gene>
<dbReference type="EMBL" id="JAPUAC010000002">
    <property type="protein sequence ID" value="MCZ2653498.1"/>
    <property type="molecule type" value="Genomic_DNA"/>
</dbReference>